<dbReference type="Proteomes" id="UP000639396">
    <property type="component" value="Unassembled WGS sequence"/>
</dbReference>
<dbReference type="AlphaFoldDB" id="A0A927GXM2"/>
<organism evidence="1 2">
    <name type="scientific">Paenibacillus oceani</name>
    <dbReference type="NCBI Taxonomy" id="2772510"/>
    <lineage>
        <taxon>Bacteria</taxon>
        <taxon>Bacillati</taxon>
        <taxon>Bacillota</taxon>
        <taxon>Bacilli</taxon>
        <taxon>Bacillales</taxon>
        <taxon>Paenibacillaceae</taxon>
        <taxon>Paenibacillus</taxon>
    </lineage>
</organism>
<reference evidence="1" key="1">
    <citation type="submission" date="2020-09" db="EMBL/GenBank/DDBJ databases">
        <title>A novel bacterium of genus Paenibacillus, isolated from South China Sea.</title>
        <authorList>
            <person name="Huang H."/>
            <person name="Mo K."/>
            <person name="Hu Y."/>
        </authorList>
    </citation>
    <scope>NUCLEOTIDE SEQUENCE</scope>
    <source>
        <strain evidence="1">IB182363</strain>
    </source>
</reference>
<keyword evidence="2" id="KW-1185">Reference proteome</keyword>
<gene>
    <name evidence="1" type="ORF">IDH45_03095</name>
</gene>
<evidence type="ECO:0000313" key="1">
    <source>
        <dbReference type="EMBL" id="MBD2860971.1"/>
    </source>
</evidence>
<name>A0A927GXM2_9BACL</name>
<dbReference type="EMBL" id="JACXJA010000003">
    <property type="protein sequence ID" value="MBD2860971.1"/>
    <property type="molecule type" value="Genomic_DNA"/>
</dbReference>
<proteinExistence type="predicted"/>
<protein>
    <submittedName>
        <fullName evidence="1">Non-ribosomal peptide synthetase module</fullName>
    </submittedName>
</protein>
<sequence>MAQRLATEYVKTCLTLSEAEMIQFIKLFDVQDVQLEVQVQVTENGSQEIVLRDDSGEEVSLTFERRQGKYVCEGSCRVSNPKLSNLIRKAVSQFKGDAIVNRIYPAFTMKYVYKRGSVVQISEITSGKHKLVYEYKDTVGQLERLYRQQNVELQISSVYSQIDQLLDERNRSDSASGQRSVDEQLARLAHKLFELEA</sequence>
<dbReference type="RefSeq" id="WP_190924548.1">
    <property type="nucleotide sequence ID" value="NZ_JACXJA010000003.1"/>
</dbReference>
<comment type="caution">
    <text evidence="1">The sequence shown here is derived from an EMBL/GenBank/DDBJ whole genome shotgun (WGS) entry which is preliminary data.</text>
</comment>
<accession>A0A927GXM2</accession>
<evidence type="ECO:0000313" key="2">
    <source>
        <dbReference type="Proteomes" id="UP000639396"/>
    </source>
</evidence>